<dbReference type="RefSeq" id="WP_129653002.1">
    <property type="nucleotide sequence ID" value="NZ_ML142907.1"/>
</dbReference>
<accession>A0A444VRL7</accession>
<keyword evidence="3" id="KW-1185">Reference proteome</keyword>
<keyword evidence="2" id="KW-0413">Isomerase</keyword>
<dbReference type="Pfam" id="PF12680">
    <property type="entry name" value="SnoaL_2"/>
    <property type="match status" value="1"/>
</dbReference>
<dbReference type="GO" id="GO:0016853">
    <property type="term" value="F:isomerase activity"/>
    <property type="evidence" value="ECO:0007669"/>
    <property type="project" value="UniProtKB-KW"/>
</dbReference>
<dbReference type="AlphaFoldDB" id="A0A444VRL7"/>
<comment type="caution">
    <text evidence="2">The sequence shown here is derived from an EMBL/GenBank/DDBJ whole genome shotgun (WGS) entry which is preliminary data.</text>
</comment>
<reference evidence="2 3" key="1">
    <citation type="submission" date="2014-04" db="EMBL/GenBank/DDBJ databases">
        <title>Whole genome of Muricauda olearia.</title>
        <authorList>
            <person name="Zhang X.-H."/>
            <person name="Tang K."/>
        </authorList>
    </citation>
    <scope>NUCLEOTIDE SEQUENCE [LARGE SCALE GENOMIC DNA]</scope>
    <source>
        <strain evidence="2 3">Th120</strain>
    </source>
</reference>
<dbReference type="InterPro" id="IPR037401">
    <property type="entry name" value="SnoaL-like"/>
</dbReference>
<dbReference type="EMBL" id="JJMP01000001">
    <property type="protein sequence ID" value="RYC53319.1"/>
    <property type="molecule type" value="Genomic_DNA"/>
</dbReference>
<proteinExistence type="predicted"/>
<name>A0A444VRL7_9FLAO</name>
<feature type="domain" description="SnoaL-like" evidence="1">
    <location>
        <begin position="9"/>
        <end position="114"/>
    </location>
</feature>
<dbReference type="InterPro" id="IPR032710">
    <property type="entry name" value="NTF2-like_dom_sf"/>
</dbReference>
<dbReference type="Gene3D" id="3.10.450.50">
    <property type="match status" value="1"/>
</dbReference>
<evidence type="ECO:0000313" key="3">
    <source>
        <dbReference type="Proteomes" id="UP000290261"/>
    </source>
</evidence>
<dbReference type="SUPFAM" id="SSF54427">
    <property type="entry name" value="NTF2-like"/>
    <property type="match status" value="1"/>
</dbReference>
<evidence type="ECO:0000259" key="1">
    <source>
        <dbReference type="Pfam" id="PF12680"/>
    </source>
</evidence>
<dbReference type="PANTHER" id="PTHR41252:SF1">
    <property type="entry name" value="BLR2505 PROTEIN"/>
    <property type="match status" value="1"/>
</dbReference>
<protein>
    <submittedName>
        <fullName evidence="2">Ketosteroid isomerase</fullName>
    </submittedName>
</protein>
<organism evidence="2 3">
    <name type="scientific">Flagellimonas olearia</name>
    <dbReference type="NCBI Taxonomy" id="552546"/>
    <lineage>
        <taxon>Bacteria</taxon>
        <taxon>Pseudomonadati</taxon>
        <taxon>Bacteroidota</taxon>
        <taxon>Flavobacteriia</taxon>
        <taxon>Flavobacteriales</taxon>
        <taxon>Flavobacteriaceae</taxon>
        <taxon>Flagellimonas</taxon>
    </lineage>
</organism>
<dbReference type="Proteomes" id="UP000290261">
    <property type="component" value="Unassembled WGS sequence"/>
</dbReference>
<dbReference type="PANTHER" id="PTHR41252">
    <property type="entry name" value="BLR2505 PROTEIN"/>
    <property type="match status" value="1"/>
</dbReference>
<gene>
    <name evidence="2" type="ORF">DN53_03610</name>
</gene>
<sequence>MKSNIETIKELYQDFSKGDTNAIKEKFAPDIEWIQMKGFPNGGHHIGFDAILKNVFQNFGDNWTSWAATIDEYVDAGESVFAIGRYKGTYAKTGKSMTSDFAHRYVLKNGKITKFTQYTDTKLVAEVME</sequence>
<evidence type="ECO:0000313" key="2">
    <source>
        <dbReference type="EMBL" id="RYC53319.1"/>
    </source>
</evidence>